<reference evidence="4 5" key="1">
    <citation type="submission" date="2014-04" db="EMBL/GenBank/DDBJ databases">
        <authorList>
            <consortium name="DOE Joint Genome Institute"/>
            <person name="Kuo A."/>
            <person name="Martino E."/>
            <person name="Perotto S."/>
            <person name="Kohler A."/>
            <person name="Nagy L.G."/>
            <person name="Floudas D."/>
            <person name="Copeland A."/>
            <person name="Barry K.W."/>
            <person name="Cichocki N."/>
            <person name="Veneault-Fourrey C."/>
            <person name="LaButti K."/>
            <person name="Lindquist E.A."/>
            <person name="Lipzen A."/>
            <person name="Lundell T."/>
            <person name="Morin E."/>
            <person name="Murat C."/>
            <person name="Sun H."/>
            <person name="Tunlid A."/>
            <person name="Henrissat B."/>
            <person name="Grigoriev I.V."/>
            <person name="Hibbett D.S."/>
            <person name="Martin F."/>
            <person name="Nordberg H.P."/>
            <person name="Cantor M.N."/>
            <person name="Hua S.X."/>
        </authorList>
    </citation>
    <scope>NUCLEOTIDE SEQUENCE [LARGE SCALE GENOMIC DNA]</scope>
    <source>
        <strain evidence="4 5">Zn</strain>
    </source>
</reference>
<evidence type="ECO:0000313" key="5">
    <source>
        <dbReference type="Proteomes" id="UP000054321"/>
    </source>
</evidence>
<protein>
    <recommendedName>
        <fullName evidence="3">SYO1-like TPR repeats domain-containing protein</fullName>
    </recommendedName>
</protein>
<feature type="compositionally biased region" description="Acidic residues" evidence="2">
    <location>
        <begin position="356"/>
        <end position="366"/>
    </location>
</feature>
<keyword evidence="5" id="KW-1185">Reference proteome</keyword>
<evidence type="ECO:0000259" key="3">
    <source>
        <dbReference type="Pfam" id="PF25567"/>
    </source>
</evidence>
<dbReference type="Proteomes" id="UP000054321">
    <property type="component" value="Unassembled WGS sequence"/>
</dbReference>
<feature type="domain" description="SYO1-like TPR repeats" evidence="3">
    <location>
        <begin position="405"/>
        <end position="669"/>
    </location>
</feature>
<proteinExistence type="inferred from homology"/>
<dbReference type="GO" id="GO:0042273">
    <property type="term" value="P:ribosomal large subunit biogenesis"/>
    <property type="evidence" value="ECO:0007669"/>
    <property type="project" value="TreeGrafter"/>
</dbReference>
<feature type="region of interest" description="Disordered" evidence="2">
    <location>
        <begin position="1"/>
        <end position="30"/>
    </location>
</feature>
<organism evidence="4 5">
    <name type="scientific">Oidiodendron maius (strain Zn)</name>
    <dbReference type="NCBI Taxonomy" id="913774"/>
    <lineage>
        <taxon>Eukaryota</taxon>
        <taxon>Fungi</taxon>
        <taxon>Dikarya</taxon>
        <taxon>Ascomycota</taxon>
        <taxon>Pezizomycotina</taxon>
        <taxon>Leotiomycetes</taxon>
        <taxon>Leotiomycetes incertae sedis</taxon>
        <taxon>Myxotrichaceae</taxon>
        <taxon>Oidiodendron</taxon>
    </lineage>
</organism>
<feature type="compositionally biased region" description="Basic and acidic residues" evidence="2">
    <location>
        <begin position="7"/>
        <end position="18"/>
    </location>
</feature>
<dbReference type="AlphaFoldDB" id="A0A0C3DEH4"/>
<dbReference type="FunCoup" id="A0A0C3DEH4">
    <property type="interactions" value="240"/>
</dbReference>
<dbReference type="STRING" id="913774.A0A0C3DEH4"/>
<dbReference type="EMBL" id="KN832877">
    <property type="protein sequence ID" value="KIN00378.1"/>
    <property type="molecule type" value="Genomic_DNA"/>
</dbReference>
<gene>
    <name evidence="4" type="ORF">OIDMADRAFT_125036</name>
</gene>
<reference evidence="5" key="2">
    <citation type="submission" date="2015-01" db="EMBL/GenBank/DDBJ databases">
        <title>Evolutionary Origins and Diversification of the Mycorrhizal Mutualists.</title>
        <authorList>
            <consortium name="DOE Joint Genome Institute"/>
            <consortium name="Mycorrhizal Genomics Consortium"/>
            <person name="Kohler A."/>
            <person name="Kuo A."/>
            <person name="Nagy L.G."/>
            <person name="Floudas D."/>
            <person name="Copeland A."/>
            <person name="Barry K.W."/>
            <person name="Cichocki N."/>
            <person name="Veneault-Fourrey C."/>
            <person name="LaButti K."/>
            <person name="Lindquist E.A."/>
            <person name="Lipzen A."/>
            <person name="Lundell T."/>
            <person name="Morin E."/>
            <person name="Murat C."/>
            <person name="Riley R."/>
            <person name="Ohm R."/>
            <person name="Sun H."/>
            <person name="Tunlid A."/>
            <person name="Henrissat B."/>
            <person name="Grigoriev I.V."/>
            <person name="Hibbett D.S."/>
            <person name="Martin F."/>
        </authorList>
    </citation>
    <scope>NUCLEOTIDE SEQUENCE [LARGE SCALE GENOMIC DNA]</scope>
    <source>
        <strain evidence="5">Zn</strain>
    </source>
</reference>
<evidence type="ECO:0000313" key="4">
    <source>
        <dbReference type="EMBL" id="KIN00378.1"/>
    </source>
</evidence>
<sequence>MGKSKPRTRDRARHRDNPAGKPAKPPSDPELAAIREQRILPILKDLQSADLKTRSAAAGAISNIIEDTKCRKLLLREQIVRILFEQTLADSNLEARSAGWGILRNLALEEEADFCIHLYRQDVLTAVDGVVKTIIQTISSPEPQFSSVPKAEQNLVWNLTSSIVNLLTSLSEAQEEIVEAISRFSSIIQFLFGLLSYDLATVDIQYEALSCLTALTEDNQPLVKNMVENDDWINILVQIKDGADLRAVAACGVLHNIFTSMEWFDHNTEKEGLSDAILIPTLTKALSQPSTQDTVTNINSSASSPEDILRLALEITASIATTLQEALQHGSGHEKEFEVSDDKIEADGDDEKMHDDDNDEELGQEDEDIEGEMNEEEMDADMNLVIGNDPDADDSSVEELTLDRLIRNATPQVLQLARSSPQLSGNNESIQSLAISALNNIAWTVSSIDFSTGHLDSIKDFWSSLTYNIWDEVISPVLASNTADIELASSITSLAWAVSRSVQGSVNLKPEEQRKFMALYKASKDIHNANGLSNGNKKQTIDESSDAFQSLGVKCIGVLGSLALDPAPIELNKEIGIFILTILATLPETQPAEAVEALNQIFDIYADKAYKFDEPVFWGADFHKHLEEALPKVKKMAKSIDKRKYVELRSRADEAVLNLGRFLKYKRTERQAD</sequence>
<dbReference type="SMART" id="SM00185">
    <property type="entry name" value="ARM"/>
    <property type="match status" value="3"/>
</dbReference>
<dbReference type="InterPro" id="IPR052616">
    <property type="entry name" value="SYO1-like"/>
</dbReference>
<evidence type="ECO:0000256" key="2">
    <source>
        <dbReference type="SAM" id="MobiDB-lite"/>
    </source>
</evidence>
<dbReference type="GO" id="GO:0051082">
    <property type="term" value="F:unfolded protein binding"/>
    <property type="evidence" value="ECO:0007669"/>
    <property type="project" value="TreeGrafter"/>
</dbReference>
<dbReference type="CDD" id="cd13394">
    <property type="entry name" value="Syo1_like"/>
    <property type="match status" value="1"/>
</dbReference>
<dbReference type="InterPro" id="IPR011989">
    <property type="entry name" value="ARM-like"/>
</dbReference>
<dbReference type="OrthoDB" id="288703at2759"/>
<dbReference type="InterPro" id="IPR057990">
    <property type="entry name" value="TPR_SYO1"/>
</dbReference>
<dbReference type="GO" id="GO:0006606">
    <property type="term" value="P:protein import into nucleus"/>
    <property type="evidence" value="ECO:0007669"/>
    <property type="project" value="TreeGrafter"/>
</dbReference>
<dbReference type="InParanoid" id="A0A0C3DEH4"/>
<evidence type="ECO:0000256" key="1">
    <source>
        <dbReference type="ARBA" id="ARBA00049983"/>
    </source>
</evidence>
<dbReference type="PANTHER" id="PTHR13347:SF1">
    <property type="entry name" value="HEAT REPEAT-CONTAINING PROTEIN 3"/>
    <property type="match status" value="1"/>
</dbReference>
<comment type="similarity">
    <text evidence="1">Belongs to the nuclear import and ribosome assembly adapter family.</text>
</comment>
<dbReference type="Pfam" id="PF25567">
    <property type="entry name" value="TPR_SYO1"/>
    <property type="match status" value="1"/>
</dbReference>
<dbReference type="InterPro" id="IPR016024">
    <property type="entry name" value="ARM-type_fold"/>
</dbReference>
<feature type="region of interest" description="Disordered" evidence="2">
    <location>
        <begin position="347"/>
        <end position="366"/>
    </location>
</feature>
<dbReference type="SUPFAM" id="SSF48371">
    <property type="entry name" value="ARM repeat"/>
    <property type="match status" value="1"/>
</dbReference>
<dbReference type="Gene3D" id="1.25.10.10">
    <property type="entry name" value="Leucine-rich Repeat Variant"/>
    <property type="match status" value="1"/>
</dbReference>
<accession>A0A0C3DEH4</accession>
<dbReference type="HOGENOM" id="CLU_028608_0_0_1"/>
<name>A0A0C3DEH4_OIDMZ</name>
<dbReference type="PANTHER" id="PTHR13347">
    <property type="entry name" value="HEAT REPEAT-CONTAINING PROTEIN 3"/>
    <property type="match status" value="1"/>
</dbReference>
<dbReference type="InterPro" id="IPR000225">
    <property type="entry name" value="Armadillo"/>
</dbReference>